<keyword evidence="1" id="KW-1133">Transmembrane helix</keyword>
<feature type="transmembrane region" description="Helical" evidence="1">
    <location>
        <begin position="186"/>
        <end position="205"/>
    </location>
</feature>
<name>A0A1X3D4R7_9NEIS</name>
<reference evidence="3" key="1">
    <citation type="submission" date="2017-01" db="EMBL/GenBank/DDBJ databases">
        <authorList>
            <person name="Wolfgang W.J."/>
            <person name="Cole J."/>
            <person name="Wroblewski D."/>
            <person name="Mcginnis J."/>
            <person name="Musser K.A."/>
        </authorList>
    </citation>
    <scope>NUCLEOTIDE SEQUENCE [LARGE SCALE GENOMIC DNA]</scope>
    <source>
        <strain evidence="3">DSM 19151</strain>
    </source>
</reference>
<dbReference type="InterPro" id="IPR046580">
    <property type="entry name" value="DUF6640"/>
</dbReference>
<sequence>MKKDNRNMGHKWLKAIHLLGFALLISGLFAQLLGAPAGKAKVVLLAGFWGLTLSGIAIVARSKGALLRQRWLQVHLLVAVLGAVPAIIVIDHFMGEGFMDNPHGQLAVTAMLLLLMASVIGMVKPRFSFPHLSLHSGENAMRMFSRPFLYGMSFVAAFTIFITTFMDVNSSHMTNPMWPPHARFHWAAQYFATLAACAATLFALWGRYADKGSRLSVWVAGLSPLLFWGMFIPALLMPGTSTMPDGFVVPDGFPEILTVIHPNFIISCLMSIAALVLTVREQRRMGLK</sequence>
<keyword evidence="1" id="KW-0472">Membrane</keyword>
<keyword evidence="1" id="KW-0812">Transmembrane</keyword>
<feature type="transmembrane region" description="Helical" evidence="1">
    <location>
        <begin position="217"/>
        <end position="236"/>
    </location>
</feature>
<organism evidence="2 3">
    <name type="scientific">Neisseria dentiae</name>
    <dbReference type="NCBI Taxonomy" id="194197"/>
    <lineage>
        <taxon>Bacteria</taxon>
        <taxon>Pseudomonadati</taxon>
        <taxon>Pseudomonadota</taxon>
        <taxon>Betaproteobacteria</taxon>
        <taxon>Neisseriales</taxon>
        <taxon>Neisseriaceae</taxon>
        <taxon>Neisseria</taxon>
    </lineage>
</organism>
<dbReference type="STRING" id="194197.BWD09_09860"/>
<proteinExistence type="predicted"/>
<dbReference type="AlphaFoldDB" id="A0A1X3D4R7"/>
<comment type="caution">
    <text evidence="2">The sequence shown here is derived from an EMBL/GenBank/DDBJ whole genome shotgun (WGS) entry which is preliminary data.</text>
</comment>
<dbReference type="Proteomes" id="UP000193118">
    <property type="component" value="Unassembled WGS sequence"/>
</dbReference>
<keyword evidence="3" id="KW-1185">Reference proteome</keyword>
<dbReference type="EMBL" id="MTBO01000030">
    <property type="protein sequence ID" value="OSI14732.1"/>
    <property type="molecule type" value="Genomic_DNA"/>
</dbReference>
<feature type="transmembrane region" description="Helical" evidence="1">
    <location>
        <begin position="40"/>
        <end position="60"/>
    </location>
</feature>
<feature type="transmembrane region" description="Helical" evidence="1">
    <location>
        <begin position="148"/>
        <end position="166"/>
    </location>
</feature>
<protein>
    <submittedName>
        <fullName evidence="2">Uncharacterized protein</fullName>
    </submittedName>
</protein>
<gene>
    <name evidence="2" type="ORF">BWD09_09860</name>
</gene>
<evidence type="ECO:0000313" key="3">
    <source>
        <dbReference type="Proteomes" id="UP000193118"/>
    </source>
</evidence>
<accession>A0A1X3D4R7</accession>
<evidence type="ECO:0000313" key="2">
    <source>
        <dbReference type="EMBL" id="OSI14732.1"/>
    </source>
</evidence>
<evidence type="ECO:0000256" key="1">
    <source>
        <dbReference type="SAM" id="Phobius"/>
    </source>
</evidence>
<feature type="transmembrane region" description="Helical" evidence="1">
    <location>
        <begin position="72"/>
        <end position="94"/>
    </location>
</feature>
<feature type="transmembrane region" description="Helical" evidence="1">
    <location>
        <begin position="106"/>
        <end position="127"/>
    </location>
</feature>
<dbReference type="Pfam" id="PF20345">
    <property type="entry name" value="DUF6640"/>
    <property type="match status" value="1"/>
</dbReference>
<feature type="transmembrane region" description="Helical" evidence="1">
    <location>
        <begin position="256"/>
        <end position="279"/>
    </location>
</feature>